<dbReference type="PROSITE" id="PS00297">
    <property type="entry name" value="HSP70_1"/>
    <property type="match status" value="1"/>
</dbReference>
<dbReference type="AlphaFoldDB" id="A0AAV6HNU0"/>
<dbReference type="Pfam" id="PF00012">
    <property type="entry name" value="HSP70"/>
    <property type="match status" value="1"/>
</dbReference>
<dbReference type="GO" id="GO:0005524">
    <property type="term" value="F:ATP binding"/>
    <property type="evidence" value="ECO:0007669"/>
    <property type="project" value="UniProtKB-KW"/>
</dbReference>
<dbReference type="EMBL" id="JACTNZ010000013">
    <property type="protein sequence ID" value="KAG5515339.1"/>
    <property type="molecule type" value="Genomic_DNA"/>
</dbReference>
<dbReference type="Gene3D" id="3.30.420.40">
    <property type="match status" value="1"/>
</dbReference>
<evidence type="ECO:0000313" key="4">
    <source>
        <dbReference type="Proteomes" id="UP000823749"/>
    </source>
</evidence>
<accession>A0AAV6HNU0</accession>
<protein>
    <recommendedName>
        <fullName evidence="5">Heat shock protein 70</fullName>
    </recommendedName>
</protein>
<dbReference type="SUPFAM" id="SSF53067">
    <property type="entry name" value="Actin-like ATPase domain"/>
    <property type="match status" value="1"/>
</dbReference>
<dbReference type="FunFam" id="3.30.420.40:FF:000542">
    <property type="entry name" value="Heat shock cognate 71 kDa protein"/>
    <property type="match status" value="1"/>
</dbReference>
<dbReference type="GO" id="GO:0140662">
    <property type="term" value="F:ATP-dependent protein folding chaperone"/>
    <property type="evidence" value="ECO:0007669"/>
    <property type="project" value="InterPro"/>
</dbReference>
<keyword evidence="1" id="KW-0547">Nucleotide-binding</keyword>
<keyword evidence="4" id="KW-1185">Reference proteome</keyword>
<dbReference type="PANTHER" id="PTHR19375">
    <property type="entry name" value="HEAT SHOCK PROTEIN 70KDA"/>
    <property type="match status" value="1"/>
</dbReference>
<evidence type="ECO:0000313" key="3">
    <source>
        <dbReference type="EMBL" id="KAG5515339.1"/>
    </source>
</evidence>
<name>A0AAV6HNU0_9ERIC</name>
<dbReference type="InterPro" id="IPR013126">
    <property type="entry name" value="Hsp_70_fam"/>
</dbReference>
<dbReference type="PRINTS" id="PR00301">
    <property type="entry name" value="HEATSHOCK70"/>
</dbReference>
<evidence type="ECO:0008006" key="5">
    <source>
        <dbReference type="Google" id="ProtNLM"/>
    </source>
</evidence>
<keyword evidence="2" id="KW-0067">ATP-binding</keyword>
<sequence>MAGKGEGKAIGIDLGTTYSCVGVWEHDHVEIIANDQGNRTTPSYVAFTDTHRLIGEAAKDQVAMNPMNTVFVPISMINPDANSGPEPEFESGPAEDLLQRKGFGEEEAEISRRRSSPHPKFKILRDAEEKLMRKLTEEADRALNHYGSVQDSVVNRCCGSGRGRSPAGVGFDCCSLVAGFELLTSAVVGDLSHHLLLLPCRVSCTSPPLASFSFSGCFVLPDFLLGYPDLPNGKVRPGELRELGLCRLRQFFSWDFLVLA</sequence>
<comment type="caution">
    <text evidence="3">The sequence shown here is derived from an EMBL/GenBank/DDBJ whole genome shotgun (WGS) entry which is preliminary data.</text>
</comment>
<gene>
    <name evidence="3" type="ORF">RHGRI_036402</name>
</gene>
<organism evidence="3 4">
    <name type="scientific">Rhododendron griersonianum</name>
    <dbReference type="NCBI Taxonomy" id="479676"/>
    <lineage>
        <taxon>Eukaryota</taxon>
        <taxon>Viridiplantae</taxon>
        <taxon>Streptophyta</taxon>
        <taxon>Embryophyta</taxon>
        <taxon>Tracheophyta</taxon>
        <taxon>Spermatophyta</taxon>
        <taxon>Magnoliopsida</taxon>
        <taxon>eudicotyledons</taxon>
        <taxon>Gunneridae</taxon>
        <taxon>Pentapetalae</taxon>
        <taxon>asterids</taxon>
        <taxon>Ericales</taxon>
        <taxon>Ericaceae</taxon>
        <taxon>Ericoideae</taxon>
        <taxon>Rhodoreae</taxon>
        <taxon>Rhododendron</taxon>
    </lineage>
</organism>
<evidence type="ECO:0000256" key="1">
    <source>
        <dbReference type="ARBA" id="ARBA00022741"/>
    </source>
</evidence>
<evidence type="ECO:0000256" key="2">
    <source>
        <dbReference type="ARBA" id="ARBA00022840"/>
    </source>
</evidence>
<dbReference type="InterPro" id="IPR018181">
    <property type="entry name" value="Heat_shock_70_CS"/>
</dbReference>
<reference evidence="3 4" key="1">
    <citation type="submission" date="2020-08" db="EMBL/GenBank/DDBJ databases">
        <title>Plant Genome Project.</title>
        <authorList>
            <person name="Zhang R.-G."/>
        </authorList>
    </citation>
    <scope>NUCLEOTIDE SEQUENCE [LARGE SCALE GENOMIC DNA]</scope>
    <source>
        <strain evidence="3">WSP0</strain>
        <tissue evidence="3">Leaf</tissue>
    </source>
</reference>
<dbReference type="Proteomes" id="UP000823749">
    <property type="component" value="Chromosome 13"/>
</dbReference>
<dbReference type="InterPro" id="IPR043129">
    <property type="entry name" value="ATPase_NBD"/>
</dbReference>
<proteinExistence type="predicted"/>